<evidence type="ECO:0000256" key="2">
    <source>
        <dbReference type="SAM" id="SignalP"/>
    </source>
</evidence>
<feature type="chain" id="PRO_5004934938" evidence="2">
    <location>
        <begin position="21"/>
        <end position="655"/>
    </location>
</feature>
<sequence>MSVLLATGLMAALAASPVSAFWRLPCKSPIVVERADPIISPGQVSNHLHTIMGGNGFDFTMDYNSTQESTCSSCTVIGDNSNYWTPTLFYQHQNGTFESVKQIGGATVYYLQRKGDGETLKAFPPGFRMVAGNPFKRTGGDDFASQAVSYACLDYNGPAKAETPMFPNYNCPDGLRAQVFFPSCWNGKDLDSPDHTSHMSYPTGAYNGGSCPPDFPVHLISLFFEVIWDTGKFANEWYEDGQPFVWSMGDPTGYGGHGDFVMGWDPELLQKAVDQCTNDSGRVEDCPVFDLIPDSQAEGCRIEPEVDELVSGLLDALPGCNPVQPGPTATPQSGCGAPTEITPSNATFFTDLTGKGWSYTGCGTDNYYNRILTGASQANDQMTNENCVAFCESKGFSVAGTEYASECYCGNSIPSSGAPVPGVVGNCQMSCKGDDSEFCGGSGTISLYQKCTGDTCTNAQFGSSPAPVQVASPPASSATGSPASSALSTSPASAAESPTTLATVTTSKVAAVTTTTASEPQVQPVTTTSPTSSASSTPGWTYSGCFVDTVNPRTLPQWSNFNGGKVTNEACVSFCESRGFAVAGTEYAGQCFCGNDISSPQLDEDQCNMACTGAEDEVCGGPGALSVWKKGSSSTRLMAKRYVNHLRRHGRKAQS</sequence>
<dbReference type="OrthoDB" id="74764at2759"/>
<dbReference type="SMART" id="SM00321">
    <property type="entry name" value="WSC"/>
    <property type="match status" value="2"/>
</dbReference>
<dbReference type="AlphaFoldDB" id="W9Y456"/>
<evidence type="ECO:0000313" key="4">
    <source>
        <dbReference type="EMBL" id="EXJ77249.1"/>
    </source>
</evidence>
<feature type="region of interest" description="Disordered" evidence="1">
    <location>
        <begin position="514"/>
        <end position="537"/>
    </location>
</feature>
<dbReference type="Pfam" id="PF09362">
    <property type="entry name" value="DUF1996"/>
    <property type="match status" value="1"/>
</dbReference>
<reference evidence="4 5" key="1">
    <citation type="submission" date="2013-03" db="EMBL/GenBank/DDBJ databases">
        <title>The Genome Sequence of Capronia epimyces CBS 606.96.</title>
        <authorList>
            <consortium name="The Broad Institute Genomics Platform"/>
            <person name="Cuomo C."/>
            <person name="de Hoog S."/>
            <person name="Gorbushina A."/>
            <person name="Walker B."/>
            <person name="Young S.K."/>
            <person name="Zeng Q."/>
            <person name="Gargeya S."/>
            <person name="Fitzgerald M."/>
            <person name="Haas B."/>
            <person name="Abouelleil A."/>
            <person name="Allen A.W."/>
            <person name="Alvarado L."/>
            <person name="Arachchi H.M."/>
            <person name="Berlin A.M."/>
            <person name="Chapman S.B."/>
            <person name="Gainer-Dewar J."/>
            <person name="Goldberg J."/>
            <person name="Griggs A."/>
            <person name="Gujja S."/>
            <person name="Hansen M."/>
            <person name="Howarth C."/>
            <person name="Imamovic A."/>
            <person name="Ireland A."/>
            <person name="Larimer J."/>
            <person name="McCowan C."/>
            <person name="Murphy C."/>
            <person name="Pearson M."/>
            <person name="Poon T.W."/>
            <person name="Priest M."/>
            <person name="Roberts A."/>
            <person name="Saif S."/>
            <person name="Shea T."/>
            <person name="Sisk P."/>
            <person name="Sykes S."/>
            <person name="Wortman J."/>
            <person name="Nusbaum C."/>
            <person name="Birren B."/>
        </authorList>
    </citation>
    <scope>NUCLEOTIDE SEQUENCE [LARGE SCALE GENOMIC DNA]</scope>
    <source>
        <strain evidence="4 5">CBS 606.96</strain>
    </source>
</reference>
<dbReference type="Proteomes" id="UP000019478">
    <property type="component" value="Unassembled WGS sequence"/>
</dbReference>
<name>W9Y456_9EURO</name>
<proteinExistence type="predicted"/>
<feature type="region of interest" description="Disordered" evidence="1">
    <location>
        <begin position="463"/>
        <end position="500"/>
    </location>
</feature>
<dbReference type="Pfam" id="PF01822">
    <property type="entry name" value="WSC"/>
    <property type="match status" value="2"/>
</dbReference>
<dbReference type="PROSITE" id="PS51212">
    <property type="entry name" value="WSC"/>
    <property type="match status" value="2"/>
</dbReference>
<accession>W9Y456</accession>
<gene>
    <name evidence="4" type="ORF">A1O3_10407</name>
</gene>
<dbReference type="PANTHER" id="PTHR43662:SF3">
    <property type="entry name" value="DOMAIN PROTEIN, PUTATIVE (AFU_ORTHOLOGUE AFUA_6G11970)-RELATED"/>
    <property type="match status" value="1"/>
</dbReference>
<dbReference type="eggNOG" id="KOG4157">
    <property type="taxonomic scope" value="Eukaryota"/>
</dbReference>
<dbReference type="RefSeq" id="XP_007738687.1">
    <property type="nucleotide sequence ID" value="XM_007740497.1"/>
</dbReference>
<dbReference type="InterPro" id="IPR018535">
    <property type="entry name" value="DUF1996"/>
</dbReference>
<dbReference type="PANTHER" id="PTHR43662">
    <property type="match status" value="1"/>
</dbReference>
<organism evidence="4 5">
    <name type="scientific">Capronia epimyces CBS 606.96</name>
    <dbReference type="NCBI Taxonomy" id="1182542"/>
    <lineage>
        <taxon>Eukaryota</taxon>
        <taxon>Fungi</taxon>
        <taxon>Dikarya</taxon>
        <taxon>Ascomycota</taxon>
        <taxon>Pezizomycotina</taxon>
        <taxon>Eurotiomycetes</taxon>
        <taxon>Chaetothyriomycetidae</taxon>
        <taxon>Chaetothyriales</taxon>
        <taxon>Herpotrichiellaceae</taxon>
        <taxon>Capronia</taxon>
    </lineage>
</organism>
<dbReference type="EMBL" id="AMGY01000011">
    <property type="protein sequence ID" value="EXJ77249.1"/>
    <property type="molecule type" value="Genomic_DNA"/>
</dbReference>
<dbReference type="STRING" id="1182542.W9Y456"/>
<evidence type="ECO:0000256" key="1">
    <source>
        <dbReference type="SAM" id="MobiDB-lite"/>
    </source>
</evidence>
<evidence type="ECO:0000313" key="5">
    <source>
        <dbReference type="Proteomes" id="UP000019478"/>
    </source>
</evidence>
<dbReference type="InterPro" id="IPR002889">
    <property type="entry name" value="WSC_carb-bd"/>
</dbReference>
<comment type="caution">
    <text evidence="4">The sequence shown here is derived from an EMBL/GenBank/DDBJ whole genome shotgun (WGS) entry which is preliminary data.</text>
</comment>
<keyword evidence="2" id="KW-0732">Signal</keyword>
<protein>
    <submittedName>
        <fullName evidence="4">Murein transglycosylase</fullName>
    </submittedName>
</protein>
<dbReference type="HOGENOM" id="CLU_014722_3_2_1"/>
<keyword evidence="5" id="KW-1185">Reference proteome</keyword>
<feature type="domain" description="WSC" evidence="3">
    <location>
        <begin position="356"/>
        <end position="451"/>
    </location>
</feature>
<dbReference type="GeneID" id="19174487"/>
<feature type="signal peptide" evidence="2">
    <location>
        <begin position="1"/>
        <end position="20"/>
    </location>
</feature>
<feature type="domain" description="WSC" evidence="3">
    <location>
        <begin position="539"/>
        <end position="631"/>
    </location>
</feature>
<evidence type="ECO:0000259" key="3">
    <source>
        <dbReference type="PROSITE" id="PS51212"/>
    </source>
</evidence>